<gene>
    <name evidence="2" type="ORF">AKJ08_3626</name>
</gene>
<dbReference type="AlphaFoldDB" id="A0A0K1PJH7"/>
<reference evidence="2 3" key="1">
    <citation type="submission" date="2015-08" db="EMBL/GenBank/DDBJ databases">
        <authorList>
            <person name="Babu N.S."/>
            <person name="Beckwith C.J."/>
            <person name="Beseler K.G."/>
            <person name="Brison A."/>
            <person name="Carone J.V."/>
            <person name="Caskin T.P."/>
            <person name="Diamond M."/>
            <person name="Durham M.E."/>
            <person name="Foxe J.M."/>
            <person name="Go M."/>
            <person name="Henderson B.A."/>
            <person name="Jones I.B."/>
            <person name="McGettigan J.A."/>
            <person name="Micheletti S.J."/>
            <person name="Nasrallah M.E."/>
            <person name="Ortiz D."/>
            <person name="Piller C.R."/>
            <person name="Privatt S.R."/>
            <person name="Schneider S.L."/>
            <person name="Sharp S."/>
            <person name="Smith T.C."/>
            <person name="Stanton J.D."/>
            <person name="Ullery H.E."/>
            <person name="Wilson R.J."/>
            <person name="Serrano M.G."/>
            <person name="Buck G."/>
            <person name="Lee V."/>
            <person name="Wang Y."/>
            <person name="Carvalho R."/>
            <person name="Voegtly L."/>
            <person name="Shi R."/>
            <person name="Duckworth R."/>
            <person name="Johnson A."/>
            <person name="Loviza R."/>
            <person name="Walstead R."/>
            <person name="Shah Z."/>
            <person name="Kiflezghi M."/>
            <person name="Wade K."/>
            <person name="Ball S.L."/>
            <person name="Bradley K.W."/>
            <person name="Asai D.J."/>
            <person name="Bowman C.A."/>
            <person name="Russell D.A."/>
            <person name="Pope W.H."/>
            <person name="Jacobs-Sera D."/>
            <person name="Hendrix R.W."/>
            <person name="Hatfull G.F."/>
        </authorList>
    </citation>
    <scope>NUCLEOTIDE SEQUENCE [LARGE SCALE GENOMIC DNA]</scope>
    <source>
        <strain evidence="2 3">DSM 27710</strain>
    </source>
</reference>
<evidence type="ECO:0000313" key="2">
    <source>
        <dbReference type="EMBL" id="AKU93239.1"/>
    </source>
</evidence>
<sequence length="82" mass="8846">MAKARRAGIRIGYPCRGEGVCGRCSVEILSGSERLAPPTDEERELLERERCSPRSRISCLATIADKGPVILAVGGGRYTVDL</sequence>
<accession>A0A0K1PJH7</accession>
<dbReference type="InterPro" id="IPR012675">
    <property type="entry name" value="Beta-grasp_dom_sf"/>
</dbReference>
<evidence type="ECO:0000259" key="1">
    <source>
        <dbReference type="PROSITE" id="PS51085"/>
    </source>
</evidence>
<keyword evidence="3" id="KW-1185">Reference proteome</keyword>
<dbReference type="CDD" id="cd00207">
    <property type="entry name" value="fer2"/>
    <property type="match status" value="1"/>
</dbReference>
<dbReference type="Gene3D" id="3.10.20.30">
    <property type="match status" value="1"/>
</dbReference>
<proteinExistence type="predicted"/>
<dbReference type="PROSITE" id="PS51085">
    <property type="entry name" value="2FE2S_FER_2"/>
    <property type="match status" value="1"/>
</dbReference>
<dbReference type="SUPFAM" id="SSF54292">
    <property type="entry name" value="2Fe-2S ferredoxin-like"/>
    <property type="match status" value="1"/>
</dbReference>
<protein>
    <recommendedName>
        <fullName evidence="1">2Fe-2S ferredoxin-type domain-containing protein</fullName>
    </recommendedName>
</protein>
<dbReference type="Proteomes" id="UP000055590">
    <property type="component" value="Chromosome"/>
</dbReference>
<dbReference type="KEGG" id="vin:AKJ08_3626"/>
<feature type="domain" description="2Fe-2S ferredoxin-type" evidence="1">
    <location>
        <begin position="1"/>
        <end position="76"/>
    </location>
</feature>
<name>A0A0K1PJH7_9BACT</name>
<dbReference type="InterPro" id="IPR036010">
    <property type="entry name" value="2Fe-2S_ferredoxin-like_sf"/>
</dbReference>
<evidence type="ECO:0000313" key="3">
    <source>
        <dbReference type="Proteomes" id="UP000055590"/>
    </source>
</evidence>
<organism evidence="2 3">
    <name type="scientific">Vulgatibacter incomptus</name>
    <dbReference type="NCBI Taxonomy" id="1391653"/>
    <lineage>
        <taxon>Bacteria</taxon>
        <taxon>Pseudomonadati</taxon>
        <taxon>Myxococcota</taxon>
        <taxon>Myxococcia</taxon>
        <taxon>Myxococcales</taxon>
        <taxon>Cystobacterineae</taxon>
        <taxon>Vulgatibacteraceae</taxon>
        <taxon>Vulgatibacter</taxon>
    </lineage>
</organism>
<dbReference type="RefSeq" id="WP_050727286.1">
    <property type="nucleotide sequence ID" value="NZ_CP012332.1"/>
</dbReference>
<dbReference type="STRING" id="1391653.AKJ08_3626"/>
<dbReference type="Pfam" id="PF00111">
    <property type="entry name" value="Fer2"/>
    <property type="match status" value="1"/>
</dbReference>
<dbReference type="InterPro" id="IPR001041">
    <property type="entry name" value="2Fe-2S_ferredoxin-type"/>
</dbReference>
<dbReference type="GO" id="GO:0051536">
    <property type="term" value="F:iron-sulfur cluster binding"/>
    <property type="evidence" value="ECO:0007669"/>
    <property type="project" value="InterPro"/>
</dbReference>
<dbReference type="EMBL" id="CP012332">
    <property type="protein sequence ID" value="AKU93239.1"/>
    <property type="molecule type" value="Genomic_DNA"/>
</dbReference>